<gene>
    <name evidence="1" type="ORF">IAA54_05645</name>
</gene>
<name>A0A9D1DQD8_9FIRM</name>
<dbReference type="InterPro" id="IPR053745">
    <property type="entry name" value="Viral_Tail_Comp_sf"/>
</dbReference>
<proteinExistence type="predicted"/>
<dbReference type="InterPro" id="IPR021508">
    <property type="entry name" value="Gp17-like"/>
</dbReference>
<sequence>MEELISLLKALTDKLYHHTAPPNAVPPYIVYGEQGQGEILSADDQQDGYSLTVTVDIFSKKGKEPLFKQVYDALNDNYISFYLKSVQYEEDTGLIHYEYETDVI</sequence>
<comment type="caution">
    <text evidence="1">The sequence shown here is derived from an EMBL/GenBank/DDBJ whole genome shotgun (WGS) entry which is preliminary data.</text>
</comment>
<dbReference type="Proteomes" id="UP000886785">
    <property type="component" value="Unassembled WGS sequence"/>
</dbReference>
<protein>
    <submittedName>
        <fullName evidence="1">DUF3168 domain-containing protein</fullName>
    </submittedName>
</protein>
<accession>A0A9D1DQD8</accession>
<evidence type="ECO:0000313" key="1">
    <source>
        <dbReference type="EMBL" id="HIR57134.1"/>
    </source>
</evidence>
<organism evidence="1 2">
    <name type="scientific">Candidatus Gallacutalibacter pullicola</name>
    <dbReference type="NCBI Taxonomy" id="2840830"/>
    <lineage>
        <taxon>Bacteria</taxon>
        <taxon>Bacillati</taxon>
        <taxon>Bacillota</taxon>
        <taxon>Clostridia</taxon>
        <taxon>Eubacteriales</taxon>
        <taxon>Candidatus Gallacutalibacter</taxon>
    </lineage>
</organism>
<dbReference type="Pfam" id="PF11367">
    <property type="entry name" value="Tail_completion_gp17"/>
    <property type="match status" value="1"/>
</dbReference>
<evidence type="ECO:0000313" key="2">
    <source>
        <dbReference type="Proteomes" id="UP000886785"/>
    </source>
</evidence>
<dbReference type="Gene3D" id="3.30.2000.30">
    <property type="match status" value="1"/>
</dbReference>
<reference evidence="1" key="2">
    <citation type="journal article" date="2021" name="PeerJ">
        <title>Extensive microbial diversity within the chicken gut microbiome revealed by metagenomics and culture.</title>
        <authorList>
            <person name="Gilroy R."/>
            <person name="Ravi A."/>
            <person name="Getino M."/>
            <person name="Pursley I."/>
            <person name="Horton D.L."/>
            <person name="Alikhan N.F."/>
            <person name="Baker D."/>
            <person name="Gharbi K."/>
            <person name="Hall N."/>
            <person name="Watson M."/>
            <person name="Adriaenssens E.M."/>
            <person name="Foster-Nyarko E."/>
            <person name="Jarju S."/>
            <person name="Secka A."/>
            <person name="Antonio M."/>
            <person name="Oren A."/>
            <person name="Chaudhuri R.R."/>
            <person name="La Ragione R."/>
            <person name="Hildebrand F."/>
            <person name="Pallen M.J."/>
        </authorList>
    </citation>
    <scope>NUCLEOTIDE SEQUENCE</scope>
    <source>
        <strain evidence="1">ChiSjej1B19-7085</strain>
    </source>
</reference>
<dbReference type="AlphaFoldDB" id="A0A9D1DQD8"/>
<dbReference type="EMBL" id="DVHF01000064">
    <property type="protein sequence ID" value="HIR57134.1"/>
    <property type="molecule type" value="Genomic_DNA"/>
</dbReference>
<reference evidence="1" key="1">
    <citation type="submission" date="2020-10" db="EMBL/GenBank/DDBJ databases">
        <authorList>
            <person name="Gilroy R."/>
        </authorList>
    </citation>
    <scope>NUCLEOTIDE SEQUENCE</scope>
    <source>
        <strain evidence="1">ChiSjej1B19-7085</strain>
    </source>
</reference>